<protein>
    <submittedName>
        <fullName evidence="1">Uncharacterized protein</fullName>
    </submittedName>
</protein>
<accession>A0A7T0G1V7</accession>
<evidence type="ECO:0000313" key="1">
    <source>
        <dbReference type="EMBL" id="QPJ63363.1"/>
    </source>
</evidence>
<name>A0A7T0G1V7_9BACT</name>
<reference evidence="1 2" key="1">
    <citation type="submission" date="2020-02" db="EMBL/GenBank/DDBJ databases">
        <title>Genomic and physiological characterization of two novel Nitrospinaceae genera.</title>
        <authorList>
            <person name="Mueller A.J."/>
            <person name="Jung M.-Y."/>
            <person name="Strachan C.R."/>
            <person name="Herbold C.W."/>
            <person name="Kirkegaard R.H."/>
            <person name="Daims H."/>
        </authorList>
    </citation>
    <scope>NUCLEOTIDE SEQUENCE [LARGE SCALE GENOMIC DNA]</scope>
    <source>
        <strain evidence="1">EB</strain>
    </source>
</reference>
<organism evidence="1 2">
    <name type="scientific">Candidatus Nitronauta litoralis</name>
    <dbReference type="NCBI Taxonomy" id="2705533"/>
    <lineage>
        <taxon>Bacteria</taxon>
        <taxon>Pseudomonadati</taxon>
        <taxon>Nitrospinota/Tectimicrobiota group</taxon>
        <taxon>Nitrospinota</taxon>
        <taxon>Nitrospinia</taxon>
        <taxon>Nitrospinales</taxon>
        <taxon>Nitrospinaceae</taxon>
        <taxon>Candidatus Nitronauta</taxon>
    </lineage>
</organism>
<gene>
    <name evidence="1" type="ORF">G3M70_16350</name>
</gene>
<evidence type="ECO:0000313" key="2">
    <source>
        <dbReference type="Proteomes" id="UP000594688"/>
    </source>
</evidence>
<dbReference type="EMBL" id="CP048685">
    <property type="protein sequence ID" value="QPJ63363.1"/>
    <property type="molecule type" value="Genomic_DNA"/>
</dbReference>
<proteinExistence type="predicted"/>
<sequence>MAFDFMKDLIFWEDEERFLRLCENLDAVIQDARSEAGENEMTELEVMQALDHIGFNLFRDNWEEFKKMNFDRDLGTYSSNSKDRSSHLH</sequence>
<dbReference type="Proteomes" id="UP000594688">
    <property type="component" value="Chromosome"/>
</dbReference>
<dbReference type="AlphaFoldDB" id="A0A7T0G1V7"/>
<dbReference type="KEGG" id="nli:G3M70_16350"/>